<sequence>MANQRRASWPGEQLCYSCFHAAMRTRGICPRCGHDGALPGLATDGEHEPICLSCAGIPADFSCRGCGAEGDFYRRKTCARCALRDDLTALMIDGARSPQAMAPIVEALCGVERPASILTWKRSPRVQELLTGLASGDIPLTHQGLDEAGTDKAINHLRSLLEHAGILAARDEPLAWFERWLSTKLEAVTEPAVRAPVERFATWHHLRRLRKSSVPGQSTAGAARYAKQEITESIKFLTWLHSTHGRTLASCLQQDVDEWLATGPTTRSKVRNLLAWAKKAQLNKSVKITHQQALPSRGLTQDQRLAWLRELLEGDSESLSYRVAGILLLLFAQPLTKVAALRTSAITFTENDVRISLGKEPIPVPSPFADMLAGYVDSRPHLRAAGGLATSPWLFPSVRPGRHRQPQEIMERLARLGIDLLGARNTALQSLVVAVPPPVVAELLGYSYNTAQRHAEIAAQPWARYVTKAATHTPAEMA</sequence>
<dbReference type="Gene3D" id="1.10.443.10">
    <property type="entry name" value="Intergrase catalytic core"/>
    <property type="match status" value="1"/>
</dbReference>
<evidence type="ECO:0000313" key="2">
    <source>
        <dbReference type="EMBL" id="PBA27772.1"/>
    </source>
</evidence>
<comment type="caution">
    <text evidence="2">The sequence shown here is derived from an EMBL/GenBank/DDBJ whole genome shotgun (WGS) entry which is preliminary data.</text>
</comment>
<dbReference type="SUPFAM" id="SSF56349">
    <property type="entry name" value="DNA breaking-rejoining enzymes"/>
    <property type="match status" value="1"/>
</dbReference>
<dbReference type="InterPro" id="IPR013762">
    <property type="entry name" value="Integrase-like_cat_sf"/>
</dbReference>
<proteinExistence type="predicted"/>
<reference evidence="2 3" key="1">
    <citation type="submission" date="2017-08" db="EMBL/GenBank/DDBJ databases">
        <title>Phylogenetic analysis of Mycobacterium avium complex whole genomes.</title>
        <authorList>
            <person name="Caverly L.J."/>
            <person name="Spilker T."/>
            <person name="Lipuma J."/>
        </authorList>
    </citation>
    <scope>NUCLEOTIDE SEQUENCE [LARGE SCALE GENOMIC DNA]</scope>
    <source>
        <strain evidence="2 3">FLAC0165</strain>
    </source>
</reference>
<dbReference type="GO" id="GO:0015074">
    <property type="term" value="P:DNA integration"/>
    <property type="evidence" value="ECO:0007669"/>
    <property type="project" value="InterPro"/>
</dbReference>
<evidence type="ECO:0000313" key="3">
    <source>
        <dbReference type="Proteomes" id="UP000217768"/>
    </source>
</evidence>
<organism evidence="2 3">
    <name type="scientific">Mycobacterium avium</name>
    <dbReference type="NCBI Taxonomy" id="1764"/>
    <lineage>
        <taxon>Bacteria</taxon>
        <taxon>Bacillati</taxon>
        <taxon>Actinomycetota</taxon>
        <taxon>Actinomycetes</taxon>
        <taxon>Mycobacteriales</taxon>
        <taxon>Mycobacteriaceae</taxon>
        <taxon>Mycobacterium</taxon>
        <taxon>Mycobacterium avium complex (MAC)</taxon>
    </lineage>
</organism>
<evidence type="ECO:0000256" key="1">
    <source>
        <dbReference type="ARBA" id="ARBA00023172"/>
    </source>
</evidence>
<protein>
    <submittedName>
        <fullName evidence="2">Recombinase XerD</fullName>
    </submittedName>
</protein>
<keyword evidence="1" id="KW-0233">DNA recombination</keyword>
<gene>
    <name evidence="2" type="ORF">CKJ66_06250</name>
</gene>
<dbReference type="RefSeq" id="WP_033718968.1">
    <property type="nucleotide sequence ID" value="NZ_NSEY01000008.1"/>
</dbReference>
<name>A0A2A2ZMQ0_MYCAV</name>
<dbReference type="Proteomes" id="UP000217768">
    <property type="component" value="Unassembled WGS sequence"/>
</dbReference>
<dbReference type="InterPro" id="IPR011010">
    <property type="entry name" value="DNA_brk_join_enz"/>
</dbReference>
<dbReference type="GO" id="GO:0006310">
    <property type="term" value="P:DNA recombination"/>
    <property type="evidence" value="ECO:0007669"/>
    <property type="project" value="UniProtKB-KW"/>
</dbReference>
<dbReference type="AlphaFoldDB" id="A0A2A2ZMQ0"/>
<dbReference type="GO" id="GO:0003677">
    <property type="term" value="F:DNA binding"/>
    <property type="evidence" value="ECO:0007669"/>
    <property type="project" value="InterPro"/>
</dbReference>
<accession>A0A2A2ZMQ0</accession>
<dbReference type="EMBL" id="NSFD01000007">
    <property type="protein sequence ID" value="PBA27772.1"/>
    <property type="molecule type" value="Genomic_DNA"/>
</dbReference>